<dbReference type="EMBL" id="DXBU01000145">
    <property type="protein sequence ID" value="HIZ23289.1"/>
    <property type="molecule type" value="Genomic_DNA"/>
</dbReference>
<name>A0A9D2DUK0_9FIRM</name>
<organism evidence="1 2">
    <name type="scientific">Candidatus Blautia faecigallinarum</name>
    <dbReference type="NCBI Taxonomy" id="2838488"/>
    <lineage>
        <taxon>Bacteria</taxon>
        <taxon>Bacillati</taxon>
        <taxon>Bacillota</taxon>
        <taxon>Clostridia</taxon>
        <taxon>Lachnospirales</taxon>
        <taxon>Lachnospiraceae</taxon>
        <taxon>Blautia</taxon>
    </lineage>
</organism>
<reference evidence="1" key="1">
    <citation type="journal article" date="2021" name="PeerJ">
        <title>Extensive microbial diversity within the chicken gut microbiome revealed by metagenomics and culture.</title>
        <authorList>
            <person name="Gilroy R."/>
            <person name="Ravi A."/>
            <person name="Getino M."/>
            <person name="Pursley I."/>
            <person name="Horton D.L."/>
            <person name="Alikhan N.F."/>
            <person name="Baker D."/>
            <person name="Gharbi K."/>
            <person name="Hall N."/>
            <person name="Watson M."/>
            <person name="Adriaenssens E.M."/>
            <person name="Foster-Nyarko E."/>
            <person name="Jarju S."/>
            <person name="Secka A."/>
            <person name="Antonio M."/>
            <person name="Oren A."/>
            <person name="Chaudhuri R.R."/>
            <person name="La Ragione R."/>
            <person name="Hildebrand F."/>
            <person name="Pallen M.J."/>
        </authorList>
    </citation>
    <scope>NUCLEOTIDE SEQUENCE</scope>
    <source>
        <strain evidence="1">14324</strain>
    </source>
</reference>
<sequence>MKHILRRIAVLAVIFVLGVAGTAFLLNSETTDDRSDMNDPVLPELMVDINGTYANRMYGYRQEMQVDFVRDCITPLNTTKEITFVIDPYEAKVDSLAYEIRTSDGSKVLENRRINNLTENDSYLTAKVKIESDLLMSQEYSMQITLDTDSGDVHYYTRVVSRAQTNTEQYVKFVQYFYETCMNKSAANNLASYLEPEENQRATNYANINIHSSLSEVSFGSLGPTIIKRGIPVIKEINETTASISLEYQISSRDSQGNTECYDVTEFYRMRYMESRIRLLDFERSVSRIFDPSLPVITDEGLNLGIRDRQVSYMTNEEGSVIAFVQAGDLWSYSPDNGKIVKVFSFRKGENGDFRDSRRAHDIQIIRVEEDGDVDFVLYGYMNRGNHEGYCGLSVYHYSNDQNAVAERVFIPSTESYEFLKKDLGTLSYVSKDNQLFLLFADKLYQIDIEEGNYKVLEEGIDGDDFVVSRTNAHAAWLTAEGENAGKIKLIDFDTLATRFIVPEDGQQLRTLGFMNEDLIYGILLEGDRITDENGHEIEGIHTLRIENFQGEMKKEYHQEGLYITDISVGENMAEFDLSSKKGKRYVFRKKDTIMNNNQTPADQITIELVSAERTGVQVRLALEDAPATEDPLVIEAKIRSVDEHIISLDARGPAEDTYYVYAAGSLYDTFTDPAKAVSCADEQLGVVLNRWQQYVWERGNRQTSMQLNLEDIPEIVRTGNWNVQQLAEGLGEDFMALDLSGCILDSVLYEISAQRAVIAKTGANASVVIVGYDEYNTYLYNPDTGEVKPYGMNDSTALFEKAGNIFISYMETLEH</sequence>
<gene>
    <name evidence="1" type="ORF">IAA21_10915</name>
</gene>
<evidence type="ECO:0008006" key="3">
    <source>
        <dbReference type="Google" id="ProtNLM"/>
    </source>
</evidence>
<reference evidence="1" key="2">
    <citation type="submission" date="2021-04" db="EMBL/GenBank/DDBJ databases">
        <authorList>
            <person name="Gilroy R."/>
        </authorList>
    </citation>
    <scope>NUCLEOTIDE SEQUENCE</scope>
    <source>
        <strain evidence="1">14324</strain>
    </source>
</reference>
<dbReference type="SUPFAM" id="SSF69304">
    <property type="entry name" value="Tricorn protease N-terminal domain"/>
    <property type="match status" value="1"/>
</dbReference>
<evidence type="ECO:0000313" key="1">
    <source>
        <dbReference type="EMBL" id="HIZ23289.1"/>
    </source>
</evidence>
<comment type="caution">
    <text evidence="1">The sequence shown here is derived from an EMBL/GenBank/DDBJ whole genome shotgun (WGS) entry which is preliminary data.</text>
</comment>
<dbReference type="Proteomes" id="UP000824041">
    <property type="component" value="Unassembled WGS sequence"/>
</dbReference>
<accession>A0A9D2DUK0</accession>
<protein>
    <recommendedName>
        <fullName evidence="3">Peptidase C39-like domain-containing protein</fullName>
    </recommendedName>
</protein>
<dbReference type="AlphaFoldDB" id="A0A9D2DUK0"/>
<evidence type="ECO:0000313" key="2">
    <source>
        <dbReference type="Proteomes" id="UP000824041"/>
    </source>
</evidence>
<proteinExistence type="predicted"/>